<dbReference type="Proteomes" id="UP000663842">
    <property type="component" value="Unassembled WGS sequence"/>
</dbReference>
<dbReference type="PROSITE" id="PS50850">
    <property type="entry name" value="MFS"/>
    <property type="match status" value="1"/>
</dbReference>
<dbReference type="PANTHER" id="PTHR43791:SF36">
    <property type="entry name" value="TRANSPORTER, PUTATIVE (AFU_ORTHOLOGUE AFUA_6G08340)-RELATED"/>
    <property type="match status" value="1"/>
</dbReference>
<dbReference type="Pfam" id="PF07690">
    <property type="entry name" value="MFS_1"/>
    <property type="match status" value="1"/>
</dbReference>
<evidence type="ECO:0000256" key="5">
    <source>
        <dbReference type="ARBA" id="ARBA00023136"/>
    </source>
</evidence>
<evidence type="ECO:0000256" key="6">
    <source>
        <dbReference type="SAM" id="Phobius"/>
    </source>
</evidence>
<organism evidence="9 10">
    <name type="scientific">Rotaria magnacalcarata</name>
    <dbReference type="NCBI Taxonomy" id="392030"/>
    <lineage>
        <taxon>Eukaryota</taxon>
        <taxon>Metazoa</taxon>
        <taxon>Spiralia</taxon>
        <taxon>Gnathifera</taxon>
        <taxon>Rotifera</taxon>
        <taxon>Eurotatoria</taxon>
        <taxon>Bdelloidea</taxon>
        <taxon>Philodinida</taxon>
        <taxon>Philodinidae</taxon>
        <taxon>Rotaria</taxon>
    </lineage>
</organism>
<evidence type="ECO:0000256" key="2">
    <source>
        <dbReference type="ARBA" id="ARBA00022448"/>
    </source>
</evidence>
<feature type="domain" description="Major facilitator superfamily (MFS) profile" evidence="7">
    <location>
        <begin position="1"/>
        <end position="393"/>
    </location>
</feature>
<protein>
    <recommendedName>
        <fullName evidence="7">Major facilitator superfamily (MFS) profile domain-containing protein</fullName>
    </recommendedName>
</protein>
<dbReference type="GO" id="GO:0022857">
    <property type="term" value="F:transmembrane transporter activity"/>
    <property type="evidence" value="ECO:0007669"/>
    <property type="project" value="InterPro"/>
</dbReference>
<dbReference type="PANTHER" id="PTHR43791">
    <property type="entry name" value="PERMEASE-RELATED"/>
    <property type="match status" value="1"/>
</dbReference>
<dbReference type="AlphaFoldDB" id="A0A819X5N7"/>
<feature type="transmembrane region" description="Helical" evidence="6">
    <location>
        <begin position="58"/>
        <end position="84"/>
    </location>
</feature>
<feature type="transmembrane region" description="Helical" evidence="6">
    <location>
        <begin position="368"/>
        <end position="388"/>
    </location>
</feature>
<feature type="transmembrane region" description="Helical" evidence="6">
    <location>
        <begin position="268"/>
        <end position="287"/>
    </location>
</feature>
<dbReference type="Proteomes" id="UP000663866">
    <property type="component" value="Unassembled WGS sequence"/>
</dbReference>
<feature type="transmembrane region" description="Helical" evidence="6">
    <location>
        <begin position="328"/>
        <end position="348"/>
    </location>
</feature>
<comment type="subcellular location">
    <subcellularLocation>
        <location evidence="1">Membrane</location>
        <topology evidence="1">Multi-pass membrane protein</topology>
    </subcellularLocation>
</comment>
<dbReference type="InterPro" id="IPR036259">
    <property type="entry name" value="MFS_trans_sf"/>
</dbReference>
<keyword evidence="11" id="KW-1185">Reference proteome</keyword>
<dbReference type="InterPro" id="IPR020846">
    <property type="entry name" value="MFS_dom"/>
</dbReference>
<feature type="transmembrane region" description="Helical" evidence="6">
    <location>
        <begin position="12"/>
        <end position="28"/>
    </location>
</feature>
<dbReference type="EMBL" id="CAJOBG010004402">
    <property type="protein sequence ID" value="CAF4108994.1"/>
    <property type="molecule type" value="Genomic_DNA"/>
</dbReference>
<keyword evidence="2" id="KW-0813">Transport</keyword>
<feature type="transmembrane region" description="Helical" evidence="6">
    <location>
        <begin position="128"/>
        <end position="150"/>
    </location>
</feature>
<name>A0A819X5N7_9BILA</name>
<feature type="transmembrane region" description="Helical" evidence="6">
    <location>
        <begin position="203"/>
        <end position="223"/>
    </location>
</feature>
<evidence type="ECO:0000313" key="8">
    <source>
        <dbReference type="EMBL" id="CAF4108994.1"/>
    </source>
</evidence>
<gene>
    <name evidence="8" type="ORF">OVN521_LOCUS21318</name>
    <name evidence="9" type="ORF">UXM345_LOCUS24270</name>
</gene>
<evidence type="ECO:0000256" key="3">
    <source>
        <dbReference type="ARBA" id="ARBA00022692"/>
    </source>
</evidence>
<proteinExistence type="predicted"/>
<keyword evidence="5 6" id="KW-0472">Membrane</keyword>
<evidence type="ECO:0000313" key="11">
    <source>
        <dbReference type="Proteomes" id="UP000663866"/>
    </source>
</evidence>
<comment type="caution">
    <text evidence="9">The sequence shown here is derived from an EMBL/GenBank/DDBJ whole genome shotgun (WGS) entry which is preliminary data.</text>
</comment>
<keyword evidence="3 6" id="KW-0812">Transmembrane</keyword>
<evidence type="ECO:0000313" key="9">
    <source>
        <dbReference type="EMBL" id="CAF4135693.1"/>
    </source>
</evidence>
<sequence length="584" mass="65694">MTKAEENLCISSFFIGYLLFEIPSNIVLRLFGPTMYLSISMITWGGITVGMAFANNTVLFICIRFLLGVAEAGFFPGMIIYISLWYRRREQTMRIILFFLAVTIAGAIGGVLAYFINKMDGISGLATWRWILLLEGLPIIPLGFFTFFCFANIPETVRWLTPVEKQILTNILREDGRVADGEPETNNLLSWRQVRYVFTDWRIYLYTLISIGNLGVIRCWTVYFPSFLKMMTLSPENGHWLPAPAYIVATLCVFTVGFSSSRNNEHGYHLAVALATSAIGFLFMAVVGEMSKIAMYFCMTVACCGTFAGFPILLSWVTINVGGHTKRALAVGFVSGFGKVGGILAPWIYNVEDKCGLEKKCQFQQGHIICATIMSTAFLVTLLLRFLLNKENNRRANLGEAEWRRQAKVEEPCDKYTTSLTINGASAMYYADTTINRDRLDSSELNQIFIIDFEKYISYAILNGSCSSTQIPGKIKPMLAFATYGFAGNVTYDDKLCYEWNGCHNYEIPPAPFNYYSTVEGNIPVDLDLYTIGVDIHFSNFTYGPPPPSTFNIPKNCTLVQFNRSLHPIFSHFTIEKSNVEIIC</sequence>
<evidence type="ECO:0000259" key="7">
    <source>
        <dbReference type="PROSITE" id="PS50850"/>
    </source>
</evidence>
<feature type="transmembrane region" description="Helical" evidence="6">
    <location>
        <begin position="35"/>
        <end position="52"/>
    </location>
</feature>
<evidence type="ECO:0000256" key="1">
    <source>
        <dbReference type="ARBA" id="ARBA00004141"/>
    </source>
</evidence>
<dbReference type="EMBL" id="CAJOBF010004372">
    <property type="protein sequence ID" value="CAF4135693.1"/>
    <property type="molecule type" value="Genomic_DNA"/>
</dbReference>
<accession>A0A819X5N7</accession>
<keyword evidence="4 6" id="KW-1133">Transmembrane helix</keyword>
<dbReference type="GO" id="GO:0016020">
    <property type="term" value="C:membrane"/>
    <property type="evidence" value="ECO:0007669"/>
    <property type="project" value="UniProtKB-SubCell"/>
</dbReference>
<reference evidence="9" key="1">
    <citation type="submission" date="2021-02" db="EMBL/GenBank/DDBJ databases">
        <authorList>
            <person name="Nowell W R."/>
        </authorList>
    </citation>
    <scope>NUCLEOTIDE SEQUENCE</scope>
</reference>
<dbReference type="SUPFAM" id="SSF103473">
    <property type="entry name" value="MFS general substrate transporter"/>
    <property type="match status" value="1"/>
</dbReference>
<feature type="transmembrane region" description="Helical" evidence="6">
    <location>
        <begin position="243"/>
        <end position="261"/>
    </location>
</feature>
<feature type="transmembrane region" description="Helical" evidence="6">
    <location>
        <begin position="96"/>
        <end position="116"/>
    </location>
</feature>
<evidence type="ECO:0000313" key="10">
    <source>
        <dbReference type="Proteomes" id="UP000663842"/>
    </source>
</evidence>
<dbReference type="Gene3D" id="1.20.1250.20">
    <property type="entry name" value="MFS general substrate transporter like domains"/>
    <property type="match status" value="1"/>
</dbReference>
<evidence type="ECO:0000256" key="4">
    <source>
        <dbReference type="ARBA" id="ARBA00022989"/>
    </source>
</evidence>
<feature type="transmembrane region" description="Helical" evidence="6">
    <location>
        <begin position="293"/>
        <end position="316"/>
    </location>
</feature>
<dbReference type="InterPro" id="IPR011701">
    <property type="entry name" value="MFS"/>
</dbReference>